<dbReference type="EMBL" id="UINC01009041">
    <property type="protein sequence ID" value="SVA40614.1"/>
    <property type="molecule type" value="Genomic_DNA"/>
</dbReference>
<accession>A0A381VK78</accession>
<dbReference type="AlphaFoldDB" id="A0A381VK78"/>
<reference evidence="1" key="1">
    <citation type="submission" date="2018-05" db="EMBL/GenBank/DDBJ databases">
        <authorList>
            <person name="Lanie J.A."/>
            <person name="Ng W.-L."/>
            <person name="Kazmierczak K.M."/>
            <person name="Andrzejewski T.M."/>
            <person name="Davidsen T.M."/>
            <person name="Wayne K.J."/>
            <person name="Tettelin H."/>
            <person name="Glass J.I."/>
            <person name="Rusch D."/>
            <person name="Podicherti R."/>
            <person name="Tsui H.-C.T."/>
            <person name="Winkler M.E."/>
        </authorList>
    </citation>
    <scope>NUCLEOTIDE SEQUENCE</scope>
</reference>
<proteinExistence type="predicted"/>
<protein>
    <submittedName>
        <fullName evidence="1">Uncharacterized protein</fullName>
    </submittedName>
</protein>
<sequence length="44" mass="5100">MICILFFEDDQIHGALDPFKAYFLRTSIIGWIHVANSVSRMQKS</sequence>
<organism evidence="1">
    <name type="scientific">marine metagenome</name>
    <dbReference type="NCBI Taxonomy" id="408172"/>
    <lineage>
        <taxon>unclassified sequences</taxon>
        <taxon>metagenomes</taxon>
        <taxon>ecological metagenomes</taxon>
    </lineage>
</organism>
<gene>
    <name evidence="1" type="ORF">METZ01_LOCUS93468</name>
</gene>
<evidence type="ECO:0000313" key="1">
    <source>
        <dbReference type="EMBL" id="SVA40614.1"/>
    </source>
</evidence>
<name>A0A381VK78_9ZZZZ</name>